<keyword evidence="2" id="KW-0328">Glycosyltransferase</keyword>
<keyword evidence="3" id="KW-0808">Transferase</keyword>
<dbReference type="AlphaFoldDB" id="A0A1G1YR84"/>
<dbReference type="InterPro" id="IPR029044">
    <property type="entry name" value="Nucleotide-diphossugar_trans"/>
</dbReference>
<dbReference type="EMBL" id="MHIQ01000016">
    <property type="protein sequence ID" value="OGY54814.1"/>
    <property type="molecule type" value="Genomic_DNA"/>
</dbReference>
<dbReference type="InterPro" id="IPR001173">
    <property type="entry name" value="Glyco_trans_2-like"/>
</dbReference>
<dbReference type="Gene3D" id="3.90.550.10">
    <property type="entry name" value="Spore Coat Polysaccharide Biosynthesis Protein SpsA, Chain A"/>
    <property type="match status" value="1"/>
</dbReference>
<comment type="similarity">
    <text evidence="1">Belongs to the glycosyltransferase 2 family.</text>
</comment>
<feature type="domain" description="Glycosyltransferase 2-like" evidence="4">
    <location>
        <begin position="12"/>
        <end position="199"/>
    </location>
</feature>
<name>A0A1G1YR84_9BACT</name>
<comment type="caution">
    <text evidence="5">The sequence shown here is derived from an EMBL/GenBank/DDBJ whole genome shotgun (WGS) entry which is preliminary data.</text>
</comment>
<gene>
    <name evidence="5" type="ORF">A2951_01530</name>
</gene>
<evidence type="ECO:0000256" key="2">
    <source>
        <dbReference type="ARBA" id="ARBA00022676"/>
    </source>
</evidence>
<evidence type="ECO:0000313" key="5">
    <source>
        <dbReference type="EMBL" id="OGY54814.1"/>
    </source>
</evidence>
<dbReference type="CDD" id="cd04186">
    <property type="entry name" value="GT_2_like_c"/>
    <property type="match status" value="1"/>
</dbReference>
<dbReference type="Pfam" id="PF00535">
    <property type="entry name" value="Glycos_transf_2"/>
    <property type="match status" value="1"/>
</dbReference>
<organism evidence="5 6">
    <name type="scientific">Candidatus Buchananbacteria bacterium RIFCSPLOWO2_01_FULL_56_15</name>
    <dbReference type="NCBI Taxonomy" id="1797547"/>
    <lineage>
        <taxon>Bacteria</taxon>
        <taxon>Candidatus Buchananiibacteriota</taxon>
    </lineage>
</organism>
<evidence type="ECO:0000259" key="4">
    <source>
        <dbReference type="Pfam" id="PF00535"/>
    </source>
</evidence>
<evidence type="ECO:0000256" key="1">
    <source>
        <dbReference type="ARBA" id="ARBA00006739"/>
    </source>
</evidence>
<dbReference type="PANTHER" id="PTHR43179">
    <property type="entry name" value="RHAMNOSYLTRANSFERASE WBBL"/>
    <property type="match status" value="1"/>
</dbReference>
<protein>
    <recommendedName>
        <fullName evidence="4">Glycosyltransferase 2-like domain-containing protein</fullName>
    </recommendedName>
</protein>
<sequence length="350" mass="40263">MIFNFFLMPKVSVQIVTWNSERYLPNCLESLGRQTFTDFSVLVVDNGSQDASVRFVRSHYPTAAVLENFKNLGYAKANDQGIALAKGEYVLVMNPDVVLDEAFLERLVGFADTHPDGGSFTGKTLKIFGQTTSADDTDSQVQQIIKSDEIDSAGLEVHKTRKAINRGEGTRDTGQYDAVQAVFGASGSCALYRRTALEAIKTYGEYFDHDFFAYKEDIDLAWRLRLAGWNAWYYPPAVCYHHRRFQNLERRGKLKAWGARTQVSKRLRRASFKNHHLLLVKNEQLTNVILGLPWLLLREIGFISYSLILEPFQWRTIIIFFQQLPNALRKRRLIMAHAKARPREIRKWFK</sequence>
<reference evidence="5 6" key="1">
    <citation type="journal article" date="2016" name="Nat. Commun.">
        <title>Thousands of microbial genomes shed light on interconnected biogeochemical processes in an aquifer system.</title>
        <authorList>
            <person name="Anantharaman K."/>
            <person name="Brown C.T."/>
            <person name="Hug L.A."/>
            <person name="Sharon I."/>
            <person name="Castelle C.J."/>
            <person name="Probst A.J."/>
            <person name="Thomas B.C."/>
            <person name="Singh A."/>
            <person name="Wilkins M.J."/>
            <person name="Karaoz U."/>
            <person name="Brodie E.L."/>
            <person name="Williams K.H."/>
            <person name="Hubbard S.S."/>
            <person name="Banfield J.F."/>
        </authorList>
    </citation>
    <scope>NUCLEOTIDE SEQUENCE [LARGE SCALE GENOMIC DNA]</scope>
</reference>
<proteinExistence type="inferred from homology"/>
<dbReference type="Proteomes" id="UP000178944">
    <property type="component" value="Unassembled WGS sequence"/>
</dbReference>
<accession>A0A1G1YR84</accession>
<evidence type="ECO:0000256" key="3">
    <source>
        <dbReference type="ARBA" id="ARBA00022679"/>
    </source>
</evidence>
<dbReference type="GO" id="GO:0016757">
    <property type="term" value="F:glycosyltransferase activity"/>
    <property type="evidence" value="ECO:0007669"/>
    <property type="project" value="UniProtKB-KW"/>
</dbReference>
<dbReference type="SUPFAM" id="SSF53448">
    <property type="entry name" value="Nucleotide-diphospho-sugar transferases"/>
    <property type="match status" value="1"/>
</dbReference>
<evidence type="ECO:0000313" key="6">
    <source>
        <dbReference type="Proteomes" id="UP000178944"/>
    </source>
</evidence>
<dbReference type="PANTHER" id="PTHR43179:SF12">
    <property type="entry name" value="GALACTOFURANOSYLTRANSFERASE GLFT2"/>
    <property type="match status" value="1"/>
</dbReference>